<reference evidence="1 2" key="1">
    <citation type="submission" date="2022-12" db="EMBL/GenBank/DDBJ databases">
        <title>Chromosome-scale assembly of the Ensete ventricosum genome.</title>
        <authorList>
            <person name="Dussert Y."/>
            <person name="Stocks J."/>
            <person name="Wendawek A."/>
            <person name="Woldeyes F."/>
            <person name="Nichols R.A."/>
            <person name="Borrell J.S."/>
        </authorList>
    </citation>
    <scope>NUCLEOTIDE SEQUENCE [LARGE SCALE GENOMIC DNA]</scope>
    <source>
        <strain evidence="2">cv. Maze</strain>
        <tissue evidence="1">Seeds</tissue>
    </source>
</reference>
<dbReference type="Proteomes" id="UP001222027">
    <property type="component" value="Unassembled WGS sequence"/>
</dbReference>
<dbReference type="EMBL" id="JAQQAF010000007">
    <property type="protein sequence ID" value="KAJ8470646.1"/>
    <property type="molecule type" value="Genomic_DNA"/>
</dbReference>
<dbReference type="AlphaFoldDB" id="A0AAV8Q687"/>
<evidence type="ECO:0000313" key="2">
    <source>
        <dbReference type="Proteomes" id="UP001222027"/>
    </source>
</evidence>
<evidence type="ECO:0000313" key="1">
    <source>
        <dbReference type="EMBL" id="KAJ8470646.1"/>
    </source>
</evidence>
<dbReference type="InterPro" id="IPR029005">
    <property type="entry name" value="LIM-bd/SEUSS"/>
</dbReference>
<name>A0AAV8Q687_ENSVE</name>
<organism evidence="1 2">
    <name type="scientific">Ensete ventricosum</name>
    <name type="common">Abyssinian banana</name>
    <name type="synonym">Musa ensete</name>
    <dbReference type="NCBI Taxonomy" id="4639"/>
    <lineage>
        <taxon>Eukaryota</taxon>
        <taxon>Viridiplantae</taxon>
        <taxon>Streptophyta</taxon>
        <taxon>Embryophyta</taxon>
        <taxon>Tracheophyta</taxon>
        <taxon>Spermatophyta</taxon>
        <taxon>Magnoliopsida</taxon>
        <taxon>Liliopsida</taxon>
        <taxon>Zingiberales</taxon>
        <taxon>Musaceae</taxon>
        <taxon>Ensete</taxon>
    </lineage>
</organism>
<accession>A0AAV8Q687</accession>
<sequence>MPDEVAAPANHYFDVKKGSHRVMQYLYHQRHRPADNSILYWRKFVAEYFAPPAKKRWCLSSYNNIGNHALGVFLQSAKLVAQCLGFVFTAIHNIITLHIPINFIEVTFGILPRFFQIKFESGLIDENLFLGMPRECHLSEGFIVIEYDKVALESVYEHLRIVREGILRVIFTSELKILFWDFCVQHHEEFLPLRVLAPHNGSARVPHQDLHACCNLSTKAAHQLKRNLELQSLNELGLPQKYVWFIQISEVVNSMKDLFDFSKEHNSGPIGFVGNRAEFSDIHIGHAC</sequence>
<protein>
    <submittedName>
        <fullName evidence="1">Uncharacterized protein</fullName>
    </submittedName>
</protein>
<proteinExistence type="predicted"/>
<comment type="caution">
    <text evidence="1">The sequence shown here is derived from an EMBL/GenBank/DDBJ whole genome shotgun (WGS) entry which is preliminary data.</text>
</comment>
<gene>
    <name evidence="1" type="ORF">OPV22_024989</name>
</gene>
<dbReference type="PANTHER" id="PTHR10378">
    <property type="entry name" value="LIM DOMAIN-BINDING PROTEIN"/>
    <property type="match status" value="1"/>
</dbReference>
<keyword evidence="2" id="KW-1185">Reference proteome</keyword>
<dbReference type="Pfam" id="PF01803">
    <property type="entry name" value="LIM_bind"/>
    <property type="match status" value="1"/>
</dbReference>